<dbReference type="Proteomes" id="UP000323000">
    <property type="component" value="Chromosome 13"/>
</dbReference>
<accession>A0A5C7GUM6</accession>
<protein>
    <submittedName>
        <fullName evidence="3">Uncharacterized protein</fullName>
    </submittedName>
</protein>
<evidence type="ECO:0000313" key="4">
    <source>
        <dbReference type="Proteomes" id="UP000323000"/>
    </source>
</evidence>
<gene>
    <name evidence="3" type="ORF">EZV62_027539</name>
</gene>
<dbReference type="AlphaFoldDB" id="A0A5C7GUM6"/>
<keyword evidence="4" id="KW-1185">Reference proteome</keyword>
<feature type="region of interest" description="Disordered" evidence="2">
    <location>
        <begin position="379"/>
        <end position="411"/>
    </location>
</feature>
<dbReference type="EMBL" id="VAHF01000013">
    <property type="protein sequence ID" value="TXG48245.1"/>
    <property type="molecule type" value="Genomic_DNA"/>
</dbReference>
<sequence length="411" mass="46101">MVGGGSCEPPLCFGDGKRLMRALSLFRCCKVSHAPPHLLDIAFSSNGCVSNGGGCGGKQWVLREIGIAPAQLNPNAWRIVIGMFALWRSMKFSAPKFTKIGHCYIIYSNKSRGDGWWALACYYKQEGEPLITGLPSSNKEWKKLGLSQKATGGKIYSSMVICKVFTWCSISQVIGSLLHMEKKYEDKRERYKKLKGKKDEVDDKLRVALATIESQKVAMGEMSASYRKAKSKYREKHAKLCDYRGWSQEKIFDRAVKEIKEMLLQSYPSFNFFAFDAELKKAIETWEKEADEPVEDISGNFKEVSLSDDEPMAVSSDDERFGEKGRDEASCMYFVKRCAIRGMCFDYVFDLFLLGPLMLSYEPSVKSGELNLQGIYTGSGSEGIEGRPSNEDVEGEGYVDDLEADPYGSNL</sequence>
<organism evidence="3 4">
    <name type="scientific">Acer yangbiense</name>
    <dbReference type="NCBI Taxonomy" id="1000413"/>
    <lineage>
        <taxon>Eukaryota</taxon>
        <taxon>Viridiplantae</taxon>
        <taxon>Streptophyta</taxon>
        <taxon>Embryophyta</taxon>
        <taxon>Tracheophyta</taxon>
        <taxon>Spermatophyta</taxon>
        <taxon>Magnoliopsida</taxon>
        <taxon>eudicotyledons</taxon>
        <taxon>Gunneridae</taxon>
        <taxon>Pentapetalae</taxon>
        <taxon>rosids</taxon>
        <taxon>malvids</taxon>
        <taxon>Sapindales</taxon>
        <taxon>Sapindaceae</taxon>
        <taxon>Hippocastanoideae</taxon>
        <taxon>Acereae</taxon>
        <taxon>Acer</taxon>
    </lineage>
</organism>
<evidence type="ECO:0000256" key="1">
    <source>
        <dbReference type="SAM" id="Coils"/>
    </source>
</evidence>
<dbReference type="OrthoDB" id="1750920at2759"/>
<comment type="caution">
    <text evidence="3">The sequence shown here is derived from an EMBL/GenBank/DDBJ whole genome shotgun (WGS) entry which is preliminary data.</text>
</comment>
<feature type="compositionally biased region" description="Acidic residues" evidence="2">
    <location>
        <begin position="391"/>
        <end position="404"/>
    </location>
</feature>
<reference evidence="4" key="1">
    <citation type="journal article" date="2019" name="Gigascience">
        <title>De novo genome assembly of the endangered Acer yangbiense, a plant species with extremely small populations endemic to Yunnan Province, China.</title>
        <authorList>
            <person name="Yang J."/>
            <person name="Wariss H.M."/>
            <person name="Tao L."/>
            <person name="Zhang R."/>
            <person name="Yun Q."/>
            <person name="Hollingsworth P."/>
            <person name="Dao Z."/>
            <person name="Luo G."/>
            <person name="Guo H."/>
            <person name="Ma Y."/>
            <person name="Sun W."/>
        </authorList>
    </citation>
    <scope>NUCLEOTIDE SEQUENCE [LARGE SCALE GENOMIC DNA]</scope>
    <source>
        <strain evidence="4">cv. Malutang</strain>
    </source>
</reference>
<evidence type="ECO:0000313" key="3">
    <source>
        <dbReference type="EMBL" id="TXG48245.1"/>
    </source>
</evidence>
<evidence type="ECO:0000256" key="2">
    <source>
        <dbReference type="SAM" id="MobiDB-lite"/>
    </source>
</evidence>
<feature type="coiled-coil region" evidence="1">
    <location>
        <begin position="177"/>
        <end position="204"/>
    </location>
</feature>
<keyword evidence="1" id="KW-0175">Coiled coil</keyword>
<proteinExistence type="predicted"/>
<name>A0A5C7GUM6_9ROSI</name>